<evidence type="ECO:0000313" key="1">
    <source>
        <dbReference type="EMBL" id="KAI9922465.1"/>
    </source>
</evidence>
<organism evidence="1 2">
    <name type="scientific">Peronosclerospora sorghi</name>
    <dbReference type="NCBI Taxonomy" id="230839"/>
    <lineage>
        <taxon>Eukaryota</taxon>
        <taxon>Sar</taxon>
        <taxon>Stramenopiles</taxon>
        <taxon>Oomycota</taxon>
        <taxon>Peronosporomycetes</taxon>
        <taxon>Peronosporales</taxon>
        <taxon>Peronosporaceae</taxon>
        <taxon>Peronosclerospora</taxon>
    </lineage>
</organism>
<sequence length="91" mass="10788">MMLAYMRITPGCDMDLHIAIMEKKITELEDLYNKLHEFQIMKYMMDSIPDYGKFLNIKNLMTWAREGTLLKPEDVKKRMRSAAAIKDLSWI</sequence>
<dbReference type="Proteomes" id="UP001163321">
    <property type="component" value="Chromosome 1"/>
</dbReference>
<protein>
    <submittedName>
        <fullName evidence="1">Uncharacterized protein</fullName>
    </submittedName>
</protein>
<gene>
    <name evidence="1" type="ORF">PsorP6_001979</name>
</gene>
<comment type="caution">
    <text evidence="1">The sequence shown here is derived from an EMBL/GenBank/DDBJ whole genome shotgun (WGS) entry which is preliminary data.</text>
</comment>
<dbReference type="EMBL" id="CM047580">
    <property type="protein sequence ID" value="KAI9922465.1"/>
    <property type="molecule type" value="Genomic_DNA"/>
</dbReference>
<reference evidence="1 2" key="1">
    <citation type="journal article" date="2022" name="bioRxiv">
        <title>The genome of the oomycete Peronosclerospora sorghi, a cosmopolitan pathogen of maize and sorghum, is inflated with dispersed pseudogenes.</title>
        <authorList>
            <person name="Fletcher K."/>
            <person name="Martin F."/>
            <person name="Isakeit T."/>
            <person name="Cavanaugh K."/>
            <person name="Magill C."/>
            <person name="Michelmore R."/>
        </authorList>
    </citation>
    <scope>NUCLEOTIDE SEQUENCE [LARGE SCALE GENOMIC DNA]</scope>
    <source>
        <strain evidence="1">P6</strain>
    </source>
</reference>
<proteinExistence type="predicted"/>
<accession>A0ACC0WU64</accession>
<name>A0ACC0WU64_9STRA</name>
<keyword evidence="2" id="KW-1185">Reference proteome</keyword>
<evidence type="ECO:0000313" key="2">
    <source>
        <dbReference type="Proteomes" id="UP001163321"/>
    </source>
</evidence>